<dbReference type="RefSeq" id="WP_036788378.1">
    <property type="nucleotide sequence ID" value="NZ_JQZV01000001.1"/>
</dbReference>
<reference evidence="5 6" key="1">
    <citation type="submission" date="2014-08" db="EMBL/GenBank/DDBJ databases">
        <title>Porphyromonas canoris strain:OH2762 Genome sequencing.</title>
        <authorList>
            <person name="Wallis C."/>
            <person name="Deusch O."/>
            <person name="O'Flynn C."/>
            <person name="Davis I."/>
            <person name="Jospin G."/>
            <person name="Darling A.E."/>
            <person name="Coil D.A."/>
            <person name="Alexiev A."/>
            <person name="Horsfall A."/>
            <person name="Kirkwood N."/>
            <person name="Harris S."/>
            <person name="Eisen J.A."/>
        </authorList>
    </citation>
    <scope>NUCLEOTIDE SEQUENCE [LARGE SCALE GENOMIC DNA]</scope>
    <source>
        <strain evidence="6">COT-108 OH2762</strain>
    </source>
</reference>
<evidence type="ECO:0000256" key="2">
    <source>
        <dbReference type="ARBA" id="ARBA00022801"/>
    </source>
</evidence>
<dbReference type="Pfam" id="PF01663">
    <property type="entry name" value="Phosphodiest"/>
    <property type="match status" value="1"/>
</dbReference>
<sequence>MKSVYKVVLLPLSGVAMVAPAKLFAEGKRESNKPLNIVYIMTDDHTRQMMSCYDGRHISTPNLDRIAEQGVLFSNAYVANSISGPSRACLLTGKHSHKNGKKDNHTTFDGNQQTVQELLQKAGYQTAMIGKWHLDSQPLHFDHWEILPGQGDYYNPDFITAAGKTKYEGYVTTVTTDLGLEWLDSKRDKSKPFCLFLHHKAVHRNWMADTADLALYEDKVFELPANFYDNYEGRAAAAKQEMSIASDKDMDLAYDLKMYREGKPSRLSGWYPGIMKRMTPEQREVWDKHYTPILQQFSSANLQGKELAEWKYQRYMRDYAKTVKSLDDNVGRVLDYLEQSGLLENTVVIYTSDQGFYMGEHGWFDKRFMYEESFSTPLLMRLPAGYGKRGEVSELVQNIDFAPTMLDIAGVEIPEDIQGVSLMPLLSSKKAPKDWRKSLYYHFYEFPGEHAVRRHFGVRTERYKLIRFYKDIDAWELYDLKTDPSEMNNLYGDPGYEAVTQELKQELKRLQELYDDPIRTSVSIE</sequence>
<protein>
    <submittedName>
        <fullName evidence="5">Sulfatase</fullName>
    </submittedName>
</protein>
<evidence type="ECO:0000256" key="1">
    <source>
        <dbReference type="ARBA" id="ARBA00008779"/>
    </source>
</evidence>
<dbReference type="InterPro" id="IPR017850">
    <property type="entry name" value="Alkaline_phosphatase_core_sf"/>
</dbReference>
<evidence type="ECO:0000259" key="4">
    <source>
        <dbReference type="Pfam" id="PF16347"/>
    </source>
</evidence>
<proteinExistence type="inferred from homology"/>
<dbReference type="InterPro" id="IPR002591">
    <property type="entry name" value="Phosphodiest/P_Trfase"/>
</dbReference>
<comment type="caution">
    <text evidence="5">The sequence shown here is derived from an EMBL/GenBank/DDBJ whole genome shotgun (WGS) entry which is preliminary data.</text>
</comment>
<name>A0ABR4XP06_9PORP</name>
<feature type="domain" description="N-sulphoglucosamine sulphohydrolase C-terminal" evidence="4">
    <location>
        <begin position="359"/>
        <end position="512"/>
    </location>
</feature>
<keyword evidence="3" id="KW-0732">Signal</keyword>
<feature type="chain" id="PRO_5047208719" evidence="3">
    <location>
        <begin position="22"/>
        <end position="525"/>
    </location>
</feature>
<evidence type="ECO:0000256" key="3">
    <source>
        <dbReference type="SAM" id="SignalP"/>
    </source>
</evidence>
<dbReference type="PANTHER" id="PTHR43108:SF6">
    <property type="entry name" value="N-SULPHOGLUCOSAMINE SULPHOHYDROLASE"/>
    <property type="match status" value="1"/>
</dbReference>
<keyword evidence="2" id="KW-0378">Hydrolase</keyword>
<dbReference type="Proteomes" id="UP000030101">
    <property type="component" value="Unassembled WGS sequence"/>
</dbReference>
<organism evidence="5 6">
    <name type="scientific">Porphyromonas canoris</name>
    <dbReference type="NCBI Taxonomy" id="36875"/>
    <lineage>
        <taxon>Bacteria</taxon>
        <taxon>Pseudomonadati</taxon>
        <taxon>Bacteroidota</taxon>
        <taxon>Bacteroidia</taxon>
        <taxon>Bacteroidales</taxon>
        <taxon>Porphyromonadaceae</taxon>
        <taxon>Porphyromonas</taxon>
    </lineage>
</organism>
<dbReference type="PROSITE" id="PS00149">
    <property type="entry name" value="SULFATASE_2"/>
    <property type="match status" value="1"/>
</dbReference>
<dbReference type="InterPro" id="IPR024607">
    <property type="entry name" value="Sulfatase_CS"/>
</dbReference>
<comment type="similarity">
    <text evidence="1">Belongs to the sulfatase family.</text>
</comment>
<dbReference type="EMBL" id="JQZV01000001">
    <property type="protein sequence ID" value="KGN93679.1"/>
    <property type="molecule type" value="Genomic_DNA"/>
</dbReference>
<gene>
    <name evidence="5" type="ORF">HQ43_00700</name>
</gene>
<dbReference type="SUPFAM" id="SSF53649">
    <property type="entry name" value="Alkaline phosphatase-like"/>
    <property type="match status" value="1"/>
</dbReference>
<evidence type="ECO:0000313" key="5">
    <source>
        <dbReference type="EMBL" id="KGN93679.1"/>
    </source>
</evidence>
<dbReference type="Gene3D" id="3.40.720.10">
    <property type="entry name" value="Alkaline Phosphatase, subunit A"/>
    <property type="match status" value="1"/>
</dbReference>
<dbReference type="CDD" id="cd16031">
    <property type="entry name" value="G6S_like"/>
    <property type="match status" value="1"/>
</dbReference>
<dbReference type="PROSITE" id="PS00523">
    <property type="entry name" value="SULFATASE_1"/>
    <property type="match status" value="1"/>
</dbReference>
<evidence type="ECO:0000313" key="6">
    <source>
        <dbReference type="Proteomes" id="UP000030101"/>
    </source>
</evidence>
<keyword evidence="6" id="KW-1185">Reference proteome</keyword>
<dbReference type="Pfam" id="PF16347">
    <property type="entry name" value="SGSH_C"/>
    <property type="match status" value="1"/>
</dbReference>
<feature type="signal peptide" evidence="3">
    <location>
        <begin position="1"/>
        <end position="21"/>
    </location>
</feature>
<dbReference type="PANTHER" id="PTHR43108">
    <property type="entry name" value="N-ACETYLGLUCOSAMINE-6-SULFATASE FAMILY MEMBER"/>
    <property type="match status" value="1"/>
</dbReference>
<dbReference type="InterPro" id="IPR032506">
    <property type="entry name" value="SGSH_C"/>
</dbReference>
<accession>A0ABR4XP06</accession>